<keyword evidence="3" id="KW-1185">Reference proteome</keyword>
<sequence length="120" mass="13801">MILLTVYDMETVVYVGFFSTSGDMFLLGVITGYADMYKQYRKSLFTGYFNMLTLQLSILNKLGSTTFQKRLKMSIASSNGSIEFCLNCFPQYSDERRDFQFYSPSHQPKSKSKSQRLTNG</sequence>
<feature type="transmembrane region" description="Helical" evidence="1">
    <location>
        <begin position="12"/>
        <end position="34"/>
    </location>
</feature>
<dbReference type="Proteomes" id="UP000092445">
    <property type="component" value="Unassembled WGS sequence"/>
</dbReference>
<organism evidence="2 3">
    <name type="scientific">Glossina pallidipes</name>
    <name type="common">Tsetse fly</name>
    <dbReference type="NCBI Taxonomy" id="7398"/>
    <lineage>
        <taxon>Eukaryota</taxon>
        <taxon>Metazoa</taxon>
        <taxon>Ecdysozoa</taxon>
        <taxon>Arthropoda</taxon>
        <taxon>Hexapoda</taxon>
        <taxon>Insecta</taxon>
        <taxon>Pterygota</taxon>
        <taxon>Neoptera</taxon>
        <taxon>Endopterygota</taxon>
        <taxon>Diptera</taxon>
        <taxon>Brachycera</taxon>
        <taxon>Muscomorpha</taxon>
        <taxon>Hippoboscoidea</taxon>
        <taxon>Glossinidae</taxon>
        <taxon>Glossina</taxon>
    </lineage>
</organism>
<reference evidence="2" key="2">
    <citation type="submission" date="2020-05" db="UniProtKB">
        <authorList>
            <consortium name="EnsemblMetazoa"/>
        </authorList>
    </citation>
    <scope>IDENTIFICATION</scope>
    <source>
        <strain evidence="2">IAEA</strain>
    </source>
</reference>
<accession>A0A1A9Z251</accession>
<reference evidence="3" key="1">
    <citation type="submission" date="2014-03" db="EMBL/GenBank/DDBJ databases">
        <authorList>
            <person name="Aksoy S."/>
            <person name="Warren W."/>
            <person name="Wilson R.K."/>
        </authorList>
    </citation>
    <scope>NUCLEOTIDE SEQUENCE [LARGE SCALE GENOMIC DNA]</scope>
    <source>
        <strain evidence="3">IAEA</strain>
    </source>
</reference>
<dbReference type="VEuPathDB" id="VectorBase:GPAI001412"/>
<keyword evidence="1" id="KW-1133">Transmembrane helix</keyword>
<protein>
    <submittedName>
        <fullName evidence="2">Uncharacterized protein</fullName>
    </submittedName>
</protein>
<dbReference type="EnsemblMetazoa" id="GPAI001412-RA">
    <property type="protein sequence ID" value="GPAI001412-PA"/>
    <property type="gene ID" value="GPAI001412"/>
</dbReference>
<evidence type="ECO:0000256" key="1">
    <source>
        <dbReference type="SAM" id="Phobius"/>
    </source>
</evidence>
<name>A0A1A9Z251_GLOPL</name>
<proteinExistence type="predicted"/>
<dbReference type="AlphaFoldDB" id="A0A1A9Z251"/>
<evidence type="ECO:0000313" key="2">
    <source>
        <dbReference type="EnsemblMetazoa" id="GPAI001412-PA"/>
    </source>
</evidence>
<keyword evidence="1" id="KW-0812">Transmembrane</keyword>
<evidence type="ECO:0000313" key="3">
    <source>
        <dbReference type="Proteomes" id="UP000092445"/>
    </source>
</evidence>
<keyword evidence="1" id="KW-0472">Membrane</keyword>